<sequence>MRIGISIMTGNKQHVWNNGLVQNIYHFAALLRKIPFVEQVYLINCGDQDCHPNGSDDEAKSLPLVRAAEALDLIDVGIEMGGAVDVEWIRRLRFQGGKFILHLCGQPYVSLIEPTIFGRQGFFIEAQRAEEIWLLAKDMIFAPMLRTIHRCPVYEVPYLWAPRFLEQTIETAEDGGPRYGYRRGSLKRGTARPAIFEPNLSPIKMGLIPYMICDAVERRSPGMLEDVTYLNGDGMMTHPTFVHFMRNSAVYQAGKARITGRDYFAHVMGRGSNIVVSHQINCPQNYVYLDALHGSYPLIHNSPLFKEAGYYYEASDVTAGAQALRQAIETHDDDLDAYSERAKGVVDALSPSARLNVDHYARRLVALTSASATRRSA</sequence>
<evidence type="ECO:0000313" key="1">
    <source>
        <dbReference type="EMBL" id="MFC6790131.1"/>
    </source>
</evidence>
<dbReference type="EMBL" id="JBHSWN010000001">
    <property type="protein sequence ID" value="MFC6790131.1"/>
    <property type="molecule type" value="Genomic_DNA"/>
</dbReference>
<dbReference type="InterPro" id="IPR021234">
    <property type="entry name" value="DUF2827"/>
</dbReference>
<organism evidence="1 2">
    <name type="scientific">Methylobacterium komagatae</name>
    <dbReference type="NCBI Taxonomy" id="374425"/>
    <lineage>
        <taxon>Bacteria</taxon>
        <taxon>Pseudomonadati</taxon>
        <taxon>Pseudomonadota</taxon>
        <taxon>Alphaproteobacteria</taxon>
        <taxon>Hyphomicrobiales</taxon>
        <taxon>Methylobacteriaceae</taxon>
        <taxon>Methylobacterium</taxon>
    </lineage>
</organism>
<evidence type="ECO:0000313" key="2">
    <source>
        <dbReference type="Proteomes" id="UP001596292"/>
    </source>
</evidence>
<reference evidence="2" key="1">
    <citation type="journal article" date="2019" name="Int. J. Syst. Evol. Microbiol.">
        <title>The Global Catalogue of Microorganisms (GCM) 10K type strain sequencing project: providing services to taxonomists for standard genome sequencing and annotation.</title>
        <authorList>
            <consortium name="The Broad Institute Genomics Platform"/>
            <consortium name="The Broad Institute Genome Sequencing Center for Infectious Disease"/>
            <person name="Wu L."/>
            <person name="Ma J."/>
        </authorList>
    </citation>
    <scope>NUCLEOTIDE SEQUENCE [LARGE SCALE GENOMIC DNA]</scope>
    <source>
        <strain evidence="2">CCUG 48316</strain>
    </source>
</reference>
<proteinExistence type="predicted"/>
<name>A0ABW2BJ40_9HYPH</name>
<gene>
    <name evidence="1" type="ORF">ACFQE0_11190</name>
</gene>
<comment type="caution">
    <text evidence="1">The sequence shown here is derived from an EMBL/GenBank/DDBJ whole genome shotgun (WGS) entry which is preliminary data.</text>
</comment>
<protein>
    <submittedName>
        <fullName evidence="1">DUF2827 family protein</fullName>
    </submittedName>
</protein>
<accession>A0ABW2BJ40</accession>
<keyword evidence="2" id="KW-1185">Reference proteome</keyword>
<dbReference type="Proteomes" id="UP001596292">
    <property type="component" value="Unassembled WGS sequence"/>
</dbReference>
<dbReference type="RefSeq" id="WP_378969572.1">
    <property type="nucleotide sequence ID" value="NZ_JBHSWN010000001.1"/>
</dbReference>
<dbReference type="Pfam" id="PF10933">
    <property type="entry name" value="DUF2827"/>
    <property type="match status" value="1"/>
</dbReference>